<dbReference type="EMBL" id="CP121194">
    <property type="protein sequence ID" value="XBH11624.1"/>
    <property type="molecule type" value="Genomic_DNA"/>
</dbReference>
<dbReference type="Gene3D" id="3.90.1150.200">
    <property type="match status" value="1"/>
</dbReference>
<feature type="domain" description="YdhG-like" evidence="1">
    <location>
        <begin position="8"/>
        <end position="103"/>
    </location>
</feature>
<dbReference type="Pfam" id="PF13376">
    <property type="entry name" value="OmdA"/>
    <property type="match status" value="1"/>
</dbReference>
<evidence type="ECO:0000259" key="1">
    <source>
        <dbReference type="Pfam" id="PF08818"/>
    </source>
</evidence>
<dbReference type="SUPFAM" id="SSF159888">
    <property type="entry name" value="YdhG-like"/>
    <property type="match status" value="1"/>
</dbReference>
<dbReference type="KEGG" id="epl:P4G45_07830"/>
<organism evidence="2">
    <name type="scientific">Edaphobacter paludis</name>
    <dbReference type="NCBI Taxonomy" id="3035702"/>
    <lineage>
        <taxon>Bacteria</taxon>
        <taxon>Pseudomonadati</taxon>
        <taxon>Acidobacteriota</taxon>
        <taxon>Terriglobia</taxon>
        <taxon>Terriglobales</taxon>
        <taxon>Acidobacteriaceae</taxon>
        <taxon>Edaphobacter</taxon>
    </lineage>
</organism>
<evidence type="ECO:0000313" key="2">
    <source>
        <dbReference type="EMBL" id="XBH11624.1"/>
    </source>
</evidence>
<accession>A0AAU7D1U1</accession>
<dbReference type="AlphaFoldDB" id="A0AAU7D1U1"/>
<dbReference type="InterPro" id="IPR014922">
    <property type="entry name" value="YdhG-like"/>
</dbReference>
<reference evidence="2" key="1">
    <citation type="submission" date="2023-03" db="EMBL/GenBank/DDBJ databases">
        <title>Edaphobacter sp.</title>
        <authorList>
            <person name="Huber K.J."/>
            <person name="Papendorf J."/>
            <person name="Pilke C."/>
            <person name="Bunk B."/>
            <person name="Sproeer C."/>
            <person name="Pester M."/>
        </authorList>
    </citation>
    <scope>NUCLEOTIDE SEQUENCE</scope>
    <source>
        <strain evidence="2">DSM 109919</strain>
    </source>
</reference>
<protein>
    <submittedName>
        <fullName evidence="2">YdeI/OmpD-associated family protein</fullName>
    </submittedName>
</protein>
<proteinExistence type="predicted"/>
<dbReference type="PIRSF" id="PIRSF021308">
    <property type="entry name" value="UCP021308"/>
    <property type="match status" value="1"/>
</dbReference>
<dbReference type="InterPro" id="IPR016786">
    <property type="entry name" value="YdeI_bac"/>
</dbReference>
<sequence length="187" mass="21374">MAYRERWTKEIVEMRRLLAEFAMKEECKWGKPTYTVNGNNVVILQGFKEFFALGFFQGALLKDPKKLLVQLGQTQAGRVMKFAVAEEIISKAATIRAYVREAMAIEKAGLRVERKKTEDFPVPEELKAKFQSDPRFKKAFLALTPGRQRGYLYHFAAAKQGSTRVARIEKAMPAILAGRGFLERPKR</sequence>
<name>A0AAU7D1U1_9BACT</name>
<dbReference type="Pfam" id="PF08818">
    <property type="entry name" value="DUF1801"/>
    <property type="match status" value="1"/>
</dbReference>
<gene>
    <name evidence="2" type="ORF">P4G45_07830</name>
</gene>
<dbReference type="RefSeq" id="WP_348269115.1">
    <property type="nucleotide sequence ID" value="NZ_CP121194.1"/>
</dbReference>